<dbReference type="InterPro" id="IPR024169">
    <property type="entry name" value="SP_NH2Trfase/AEP_transaminase"/>
</dbReference>
<comment type="caution">
    <text evidence="12">The sequence shown here is derived from an EMBL/GenBank/DDBJ whole genome shotgun (WGS) entry which is preliminary data.</text>
</comment>
<evidence type="ECO:0000313" key="13">
    <source>
        <dbReference type="Proteomes" id="UP000315217"/>
    </source>
</evidence>
<evidence type="ECO:0000256" key="8">
    <source>
        <dbReference type="PIRSR" id="PIRSR000524-50"/>
    </source>
</evidence>
<dbReference type="InterPro" id="IPR015422">
    <property type="entry name" value="PyrdxlP-dep_Trfase_small"/>
</dbReference>
<dbReference type="FunFam" id="3.90.1150.10:FF:000031">
    <property type="entry name" value="Serine--glyoxylate aminotransferase"/>
    <property type="match status" value="1"/>
</dbReference>
<keyword evidence="12" id="KW-0808">Transferase</keyword>
<dbReference type="SUPFAM" id="SSF53383">
    <property type="entry name" value="PLP-dependent transferases"/>
    <property type="match status" value="1"/>
</dbReference>
<dbReference type="Pfam" id="PF00266">
    <property type="entry name" value="Aminotran_5"/>
    <property type="match status" value="1"/>
</dbReference>
<evidence type="ECO:0000256" key="6">
    <source>
        <dbReference type="ARBA" id="ARBA00079151"/>
    </source>
</evidence>
<dbReference type="PROSITE" id="PS00595">
    <property type="entry name" value="AA_TRANSFER_CLASS_5"/>
    <property type="match status" value="1"/>
</dbReference>
<dbReference type="EMBL" id="VBAI01000273">
    <property type="protein sequence ID" value="TMJ07315.1"/>
    <property type="molecule type" value="Genomic_DNA"/>
</dbReference>
<accession>A0A537LH54</accession>
<dbReference type="PANTHER" id="PTHR21152">
    <property type="entry name" value="AMINOTRANSFERASE CLASS V"/>
    <property type="match status" value="1"/>
</dbReference>
<evidence type="ECO:0000313" key="12">
    <source>
        <dbReference type="EMBL" id="TMJ07315.1"/>
    </source>
</evidence>
<feature type="modified residue" description="N6-(pyridoxal phosphate)lysine" evidence="8">
    <location>
        <position position="196"/>
    </location>
</feature>
<sequence>MPGRHFLQIPGPTNVPDRVLRAMDRPVPDHRGAELPALVSEVTAGLKQVFQTASGEIALFPASGTGGWEASLVNTLNPGERVLAFNLGQFSHLYAECARGLGAVVDEVDVPWGSGVPADVVHERLRSDRGHAYAAVLVVHNETSTGVTSNVRAVREAIDAAGHPALLLVDTVSSLASIDFRFDEWKVDVALAGTQKGLMLPPGMAVVCVGPRALARGEDVRSPRYFFDWRPVLAEMQRGYFPYTPATLMLYGLREAVRMLAEEGLPNVFARHGRLAEGVRRAVRAWGLSIVCRNPQEYSNTLTAVMMPDGIDADGVLRMAAQRLDLSLGTGLGRLQSRAFRIGHLGALNELEVLATVAGVEMALTMAGVRIPLGAGVTACQKFFLEEQLVPVSQPPGQGRIT</sequence>
<dbReference type="GO" id="GO:0008453">
    <property type="term" value="F:alanine-glyoxylate transaminase activity"/>
    <property type="evidence" value="ECO:0007669"/>
    <property type="project" value="TreeGrafter"/>
</dbReference>
<dbReference type="InterPro" id="IPR015424">
    <property type="entry name" value="PyrdxlP-dep_Trfase"/>
</dbReference>
<keyword evidence="4 8" id="KW-0663">Pyridoxal phosphate</keyword>
<evidence type="ECO:0000256" key="3">
    <source>
        <dbReference type="ARBA" id="ARBA00011771"/>
    </source>
</evidence>
<feature type="binding site" evidence="7">
    <location>
        <position position="341"/>
    </location>
    <ligand>
        <name>substrate</name>
    </ligand>
</feature>
<comment type="cofactor">
    <cofactor evidence="1 8 10">
        <name>pyridoxal 5'-phosphate</name>
        <dbReference type="ChEBI" id="CHEBI:597326"/>
    </cofactor>
</comment>
<evidence type="ECO:0000256" key="7">
    <source>
        <dbReference type="PIRSR" id="PIRSR000524-1"/>
    </source>
</evidence>
<dbReference type="Gene3D" id="3.90.1150.10">
    <property type="entry name" value="Aspartate Aminotransferase, domain 1"/>
    <property type="match status" value="1"/>
</dbReference>
<evidence type="ECO:0000256" key="1">
    <source>
        <dbReference type="ARBA" id="ARBA00001933"/>
    </source>
</evidence>
<dbReference type="Gene3D" id="3.40.640.10">
    <property type="entry name" value="Type I PLP-dependent aspartate aminotransferase-like (Major domain)"/>
    <property type="match status" value="1"/>
</dbReference>
<proteinExistence type="inferred from homology"/>
<protein>
    <recommendedName>
        <fullName evidence="6">Tritium exchange subunit</fullName>
    </recommendedName>
</protein>
<keyword evidence="12" id="KW-0032">Aminotransferase</keyword>
<dbReference type="GO" id="GO:0019265">
    <property type="term" value="P:glycine biosynthetic process, by transamination of glyoxylate"/>
    <property type="evidence" value="ECO:0007669"/>
    <property type="project" value="TreeGrafter"/>
</dbReference>
<reference evidence="12 13" key="1">
    <citation type="journal article" date="2019" name="Nat. Microbiol.">
        <title>Mediterranean grassland soil C-N compound turnover is dependent on rainfall and depth, and is mediated by genomically divergent microorganisms.</title>
        <authorList>
            <person name="Diamond S."/>
            <person name="Andeer P.F."/>
            <person name="Li Z."/>
            <person name="Crits-Christoph A."/>
            <person name="Burstein D."/>
            <person name="Anantharaman K."/>
            <person name="Lane K.R."/>
            <person name="Thomas B.C."/>
            <person name="Pan C."/>
            <person name="Northen T.R."/>
            <person name="Banfield J.F."/>
        </authorList>
    </citation>
    <scope>NUCLEOTIDE SEQUENCE [LARGE SCALE GENOMIC DNA]</scope>
    <source>
        <strain evidence="12">NP_1</strain>
    </source>
</reference>
<dbReference type="InterPro" id="IPR000192">
    <property type="entry name" value="Aminotrans_V_dom"/>
</dbReference>
<name>A0A537LH54_9BACT</name>
<evidence type="ECO:0000256" key="2">
    <source>
        <dbReference type="ARBA" id="ARBA00009236"/>
    </source>
</evidence>
<evidence type="ECO:0000256" key="4">
    <source>
        <dbReference type="ARBA" id="ARBA00022898"/>
    </source>
</evidence>
<dbReference type="PIRSF" id="PIRSF000524">
    <property type="entry name" value="SPT"/>
    <property type="match status" value="1"/>
</dbReference>
<dbReference type="AlphaFoldDB" id="A0A537LH54"/>
<comment type="function">
    <text evidence="5">Soluble hydrogenase catalyzes both production and consumption of hydrogen from suitable artificial electron donors or acceptors. This subunit catalyzes the tritium-exchange activity.</text>
</comment>
<evidence type="ECO:0000256" key="10">
    <source>
        <dbReference type="RuleBase" id="RU004504"/>
    </source>
</evidence>
<dbReference type="InterPro" id="IPR015421">
    <property type="entry name" value="PyrdxlP-dep_Trfase_major"/>
</dbReference>
<organism evidence="12 13">
    <name type="scientific">Candidatus Segetimicrobium genomatis</name>
    <dbReference type="NCBI Taxonomy" id="2569760"/>
    <lineage>
        <taxon>Bacteria</taxon>
        <taxon>Bacillati</taxon>
        <taxon>Candidatus Sysuimicrobiota</taxon>
        <taxon>Candidatus Sysuimicrobiia</taxon>
        <taxon>Candidatus Sysuimicrobiales</taxon>
        <taxon>Candidatus Segetimicrobiaceae</taxon>
        <taxon>Candidatus Segetimicrobium</taxon>
    </lineage>
</organism>
<dbReference type="InterPro" id="IPR020578">
    <property type="entry name" value="Aminotrans_V_PyrdxlP_BS"/>
</dbReference>
<evidence type="ECO:0000256" key="5">
    <source>
        <dbReference type="ARBA" id="ARBA00054899"/>
    </source>
</evidence>
<dbReference type="Proteomes" id="UP000315217">
    <property type="component" value="Unassembled WGS sequence"/>
</dbReference>
<comment type="subunit">
    <text evidence="3">Heterodimer of a large and a small subunit.</text>
</comment>
<dbReference type="GO" id="GO:0004760">
    <property type="term" value="F:L-serine-pyruvate transaminase activity"/>
    <property type="evidence" value="ECO:0007669"/>
    <property type="project" value="TreeGrafter"/>
</dbReference>
<gene>
    <name evidence="12" type="ORF">E6G98_13645</name>
</gene>
<feature type="domain" description="Aminotransferase class V" evidence="11">
    <location>
        <begin position="9"/>
        <end position="317"/>
    </location>
</feature>
<dbReference type="FunFam" id="3.40.640.10:FF:000054">
    <property type="entry name" value="Serine--glyoxylate aminotransferase"/>
    <property type="match status" value="1"/>
</dbReference>
<evidence type="ECO:0000259" key="11">
    <source>
        <dbReference type="Pfam" id="PF00266"/>
    </source>
</evidence>
<dbReference type="PANTHER" id="PTHR21152:SF40">
    <property type="entry name" value="ALANINE--GLYOXYLATE AMINOTRANSFERASE"/>
    <property type="match status" value="1"/>
</dbReference>
<evidence type="ECO:0000256" key="9">
    <source>
        <dbReference type="RuleBase" id="RU004075"/>
    </source>
</evidence>
<comment type="similarity">
    <text evidence="2 9">Belongs to the class-V pyridoxal-phosphate-dependent aminotransferase family.</text>
</comment>